<keyword evidence="1" id="KW-0472">Membrane</keyword>
<evidence type="ECO:0000313" key="2">
    <source>
        <dbReference type="EMBL" id="GLV58967.1"/>
    </source>
</evidence>
<name>A0ABQ6FXG5_9CHLR</name>
<dbReference type="EMBL" id="BSRI01000002">
    <property type="protein sequence ID" value="GLV58967.1"/>
    <property type="molecule type" value="Genomic_DNA"/>
</dbReference>
<dbReference type="Proteomes" id="UP001344906">
    <property type="component" value="Unassembled WGS sequence"/>
</dbReference>
<protein>
    <submittedName>
        <fullName evidence="2">Uncharacterized protein</fullName>
    </submittedName>
</protein>
<reference evidence="2 3" key="1">
    <citation type="submission" date="2023-02" db="EMBL/GenBank/DDBJ databases">
        <title>Dictyobacter halimunensis sp. nov., a new member of the class Ktedonobacteria from forest soil in a geothermal area.</title>
        <authorList>
            <person name="Rachmania M.K."/>
            <person name="Ningsih F."/>
            <person name="Sakai Y."/>
            <person name="Yabe S."/>
            <person name="Yokota A."/>
            <person name="Sjamsuridzal W."/>
        </authorList>
    </citation>
    <scope>NUCLEOTIDE SEQUENCE [LARGE SCALE GENOMIC DNA]</scope>
    <source>
        <strain evidence="2 3">S3.2.2.5</strain>
    </source>
</reference>
<accession>A0ABQ6FXG5</accession>
<evidence type="ECO:0000256" key="1">
    <source>
        <dbReference type="SAM" id="Phobius"/>
    </source>
</evidence>
<proteinExistence type="predicted"/>
<evidence type="ECO:0000313" key="3">
    <source>
        <dbReference type="Proteomes" id="UP001344906"/>
    </source>
</evidence>
<keyword evidence="1" id="KW-0812">Transmembrane</keyword>
<comment type="caution">
    <text evidence="2">The sequence shown here is derived from an EMBL/GenBank/DDBJ whole genome shotgun (WGS) entry which is preliminary data.</text>
</comment>
<keyword evidence="3" id="KW-1185">Reference proteome</keyword>
<feature type="transmembrane region" description="Helical" evidence="1">
    <location>
        <begin position="31"/>
        <end position="51"/>
    </location>
</feature>
<dbReference type="RefSeq" id="WP_338255407.1">
    <property type="nucleotide sequence ID" value="NZ_BSRI01000002.1"/>
</dbReference>
<organism evidence="2 3">
    <name type="scientific">Dictyobacter halimunensis</name>
    <dbReference type="NCBI Taxonomy" id="3026934"/>
    <lineage>
        <taxon>Bacteria</taxon>
        <taxon>Bacillati</taxon>
        <taxon>Chloroflexota</taxon>
        <taxon>Ktedonobacteria</taxon>
        <taxon>Ktedonobacterales</taxon>
        <taxon>Dictyobacteraceae</taxon>
        <taxon>Dictyobacter</taxon>
    </lineage>
</organism>
<gene>
    <name evidence="2" type="ORF">KDH_57950</name>
</gene>
<keyword evidence="1" id="KW-1133">Transmembrane helix</keyword>
<feature type="transmembrane region" description="Helical" evidence="1">
    <location>
        <begin position="7"/>
        <end position="25"/>
    </location>
</feature>
<sequence>MKVGSYVVAAIGIIALIVGIVLKATGQAHGLTLLGIGVVLLIIGVVGAFVLKPKAQRS</sequence>